<proteinExistence type="predicted"/>
<comment type="caution">
    <text evidence="1">The sequence shown here is derived from an EMBL/GenBank/DDBJ whole genome shotgun (WGS) entry which is preliminary data.</text>
</comment>
<reference evidence="2" key="1">
    <citation type="submission" date="2019-09" db="EMBL/GenBank/DDBJ databases">
        <title>Distinct polysaccharide growth profiles of human intestinal Prevotella copri isolates.</title>
        <authorList>
            <person name="Fehlner-Peach H."/>
            <person name="Magnabosco C."/>
            <person name="Raghavan V."/>
            <person name="Scher J.U."/>
            <person name="Tett A."/>
            <person name="Cox L.M."/>
            <person name="Gottsegen C."/>
            <person name="Watters A."/>
            <person name="Wiltshire- Gordon J.D."/>
            <person name="Segata N."/>
            <person name="Bonneau R."/>
            <person name="Littman D.R."/>
        </authorList>
    </citation>
    <scope>NUCLEOTIDE SEQUENCE [LARGE SCALE GENOMIC DNA]</scope>
    <source>
        <strain evidence="2">iP54</strain>
    </source>
</reference>
<gene>
    <name evidence="1" type="ORF">F7D59_14040</name>
</gene>
<accession>A0A646HJ83</accession>
<evidence type="ECO:0000313" key="2">
    <source>
        <dbReference type="Proteomes" id="UP000420635"/>
    </source>
</evidence>
<dbReference type="RefSeq" id="WP_153113330.1">
    <property type="nucleotide sequence ID" value="NZ_VZAS01000101.1"/>
</dbReference>
<organism evidence="1 2">
    <name type="scientific">Segatella copri</name>
    <dbReference type="NCBI Taxonomy" id="165179"/>
    <lineage>
        <taxon>Bacteria</taxon>
        <taxon>Pseudomonadati</taxon>
        <taxon>Bacteroidota</taxon>
        <taxon>Bacteroidia</taxon>
        <taxon>Bacteroidales</taxon>
        <taxon>Prevotellaceae</taxon>
        <taxon>Segatella</taxon>
    </lineage>
</organism>
<dbReference type="Proteomes" id="UP000420635">
    <property type="component" value="Unassembled WGS sequence"/>
</dbReference>
<evidence type="ECO:0000313" key="1">
    <source>
        <dbReference type="EMBL" id="MQN90939.1"/>
    </source>
</evidence>
<name>A0A646HJ83_9BACT</name>
<sequence length="259" mass="29318">MAQLSTIISSILRDMIVAQHEANMYAMSLEDVYKQNGRLEQFALPTVAVGEVELDLRYGVKSDSAQTEQYEINYPLLRKVAKQISVDFAKAIIKSTLPVLQSLFPEDGTDSGTKVLANFAIDDNLKRKYSAFLSRKILKAMQLNFTSLIKDDGSVNESVLLDCILSVCDENLLGHEDLQVLFNRPDGENTRKDIRDNLENFLKNMMPSLLKDINLKRKRIIPSVDVTLNSEELANLPEECIHTLHFHVSPNNIKLYSEE</sequence>
<protein>
    <submittedName>
        <fullName evidence="1">Uncharacterized protein</fullName>
    </submittedName>
</protein>
<dbReference type="AlphaFoldDB" id="A0A646HJ83"/>
<dbReference type="EMBL" id="VZBQ01000145">
    <property type="protein sequence ID" value="MQN90939.1"/>
    <property type="molecule type" value="Genomic_DNA"/>
</dbReference>